<dbReference type="SMART" id="SM01006">
    <property type="entry name" value="AlcB"/>
    <property type="match status" value="1"/>
</dbReference>
<evidence type="ECO:0000313" key="3">
    <source>
        <dbReference type="EMBL" id="TJZ64740.1"/>
    </source>
</evidence>
<evidence type="ECO:0000313" key="4">
    <source>
        <dbReference type="Proteomes" id="UP000310016"/>
    </source>
</evidence>
<dbReference type="InterPro" id="IPR016181">
    <property type="entry name" value="Acyl_CoA_acyltransferase"/>
</dbReference>
<dbReference type="GO" id="GO:0016410">
    <property type="term" value="F:N-acyltransferase activity"/>
    <property type="evidence" value="ECO:0007669"/>
    <property type="project" value="TreeGrafter"/>
</dbReference>
<dbReference type="SUPFAM" id="SSF55729">
    <property type="entry name" value="Acyl-CoA N-acyltransferases (Nat)"/>
    <property type="match status" value="1"/>
</dbReference>
<reference evidence="3 4" key="1">
    <citation type="submission" date="2019-04" db="EMBL/GenBank/DDBJ databases">
        <title>Chitiniphilus eburnea sp. nov., a novel chitinolytic bacterium isolated from aquaculture sludge.</title>
        <authorList>
            <person name="Sheng M."/>
        </authorList>
    </citation>
    <scope>NUCLEOTIDE SEQUENCE [LARGE SCALE GENOMIC DNA]</scope>
    <source>
        <strain evidence="3 4">HX-2-15</strain>
    </source>
</reference>
<dbReference type="Gene3D" id="3.40.630.30">
    <property type="match status" value="1"/>
</dbReference>
<evidence type="ECO:0000256" key="1">
    <source>
        <dbReference type="ARBA" id="ARBA00004924"/>
    </source>
</evidence>
<sequence>MNPASPLPTRDDPLDWQHLDAITSYPYGMKLRVARDGDTLLLKDGDTELGRCVLERGDTALLLRWQTGRQASDGAILAALEAAFTFHPDRAVCRVSGFEPSAALRNSGVLVAEEDGGLAAHRDLLWQQPTLWLPQPQQAMAQQYVLSGGRRHPRRRPKPQGALYQRFIPWLGRTFSFRALDIDDDLPMFNRWMNDPAVAQIWQEEGDLARHRAYLEELAANPHIYPMIASLDGEPFAYFEAYWAKENRISPFCDAADYDRGWHVLVGEPAYRGKAVAVAWLTSISHYLLLDDARTQRLVGEPRADHAQQIRNLDRSGYAKVKEFDFPHKRALLVTLLRERYFVDAFWWPRRDGATPTSPTRSL</sequence>
<feature type="domain" description="Acyltransferase MbtK/IucB-like conserved" evidence="2">
    <location>
        <begin position="178"/>
        <end position="225"/>
    </location>
</feature>
<keyword evidence="3" id="KW-0808">Transferase</keyword>
<dbReference type="PANTHER" id="PTHR31438">
    <property type="entry name" value="LYSINE N-ACYLTRANSFERASE C17G9.06C-RELATED"/>
    <property type="match status" value="1"/>
</dbReference>
<gene>
    <name evidence="3" type="ORF">FAZ21_18810</name>
</gene>
<keyword evidence="4" id="KW-1185">Reference proteome</keyword>
<accession>A0A4U0PB66</accession>
<dbReference type="AlphaFoldDB" id="A0A4U0PB66"/>
<dbReference type="Proteomes" id="UP000310016">
    <property type="component" value="Unassembled WGS sequence"/>
</dbReference>
<dbReference type="GO" id="GO:0019290">
    <property type="term" value="P:siderophore biosynthetic process"/>
    <property type="evidence" value="ECO:0007669"/>
    <property type="project" value="InterPro"/>
</dbReference>
<proteinExistence type="predicted"/>
<name>A0A4U0PB66_9NEIS</name>
<comment type="caution">
    <text evidence="3">The sequence shown here is derived from an EMBL/GenBank/DDBJ whole genome shotgun (WGS) entry which is preliminary data.</text>
</comment>
<protein>
    <submittedName>
        <fullName evidence="3">Acetyltransferase</fullName>
    </submittedName>
</protein>
<evidence type="ECO:0000259" key="2">
    <source>
        <dbReference type="SMART" id="SM01006"/>
    </source>
</evidence>
<dbReference type="OrthoDB" id="9087497at2"/>
<comment type="pathway">
    <text evidence="1">Siderophore biosynthesis.</text>
</comment>
<dbReference type="EMBL" id="SUMF01000042">
    <property type="protein sequence ID" value="TJZ64740.1"/>
    <property type="molecule type" value="Genomic_DNA"/>
</dbReference>
<dbReference type="RefSeq" id="WP_136774977.1">
    <property type="nucleotide sequence ID" value="NZ_CP156074.1"/>
</dbReference>
<dbReference type="PANTHER" id="PTHR31438:SF1">
    <property type="entry name" value="LYSINE N-ACYLTRANSFERASE C17G9.06C-RELATED"/>
    <property type="match status" value="1"/>
</dbReference>
<dbReference type="InterPro" id="IPR019432">
    <property type="entry name" value="Acyltransferase_MbtK/IucB-like"/>
</dbReference>
<organism evidence="3 4">
    <name type="scientific">Chitiniphilus eburneus</name>
    <dbReference type="NCBI Taxonomy" id="2571148"/>
    <lineage>
        <taxon>Bacteria</taxon>
        <taxon>Pseudomonadati</taxon>
        <taxon>Pseudomonadota</taxon>
        <taxon>Betaproteobacteria</taxon>
        <taxon>Neisseriales</taxon>
        <taxon>Chitinibacteraceae</taxon>
        <taxon>Chitiniphilus</taxon>
    </lineage>
</organism>
<dbReference type="Pfam" id="PF13523">
    <property type="entry name" value="Acetyltransf_8"/>
    <property type="match status" value="1"/>
</dbReference>